<keyword evidence="3" id="KW-1185">Reference proteome</keyword>
<gene>
    <name evidence="2" type="ORF">THAOC_12090</name>
</gene>
<comment type="caution">
    <text evidence="2">The sequence shown here is derived from an EMBL/GenBank/DDBJ whole genome shotgun (WGS) entry which is preliminary data.</text>
</comment>
<feature type="compositionally biased region" description="Low complexity" evidence="1">
    <location>
        <begin position="297"/>
        <end position="323"/>
    </location>
</feature>
<evidence type="ECO:0000313" key="2">
    <source>
        <dbReference type="EMBL" id="EJK66936.1"/>
    </source>
</evidence>
<name>K0T0Z1_THAOC</name>
<feature type="compositionally biased region" description="Pro residues" evidence="1">
    <location>
        <begin position="145"/>
        <end position="154"/>
    </location>
</feature>
<dbReference type="EMBL" id="AGNL01013935">
    <property type="protein sequence ID" value="EJK66936.1"/>
    <property type="molecule type" value="Genomic_DNA"/>
</dbReference>
<accession>K0T0Z1</accession>
<protein>
    <submittedName>
        <fullName evidence="2">Uncharacterized protein</fullName>
    </submittedName>
</protein>
<sequence>MIPAAYPIPRPTNSVDIKGKCKLEQPLIAPRTRSYTLILCPSVAPLVDLYARTLTAKAGKSCKSSKVKIVTSRPSIPVTSRPTAPPVTSRPTNPAPVVPVSAGPSGKSSKVNIVTSRPSIPVTSRPSVPVTSRPTAPPVTSRPTNPAPVVPVPASPSGTLAPASKETPFPTSSGDGYYYTKTGKTQGSIGSSGAFTGEEIIIGTAMSFPVVEEVSNDMGSGRGLGSKSSKFYNYPKGGRDSRYLKSKASEGSSDTETPQPSPQPTPQPTPLPTPEPTAEPTPAPTAELTADLKSKCGKTAKSSGISSTKSIGGKSSKNILSTKSGKKSNGGKVKGGSSKSQKTKKSSKSSKSSAGPTTPPPTPGPVLPTVSLSVTLPRLSRSYHYSDLTRFARPQIVLQSRPSVPAIPVTPSPSAKPTNNPSKNPTAGPTDNPSKNPTAKPTDEPSKKPTSEPTSKPTNRAVEQILVCVSDPLFFDDLGRSCLNYTAATLLEGTPSNRCPELSREDEELFDDQGRNPWDSCCFCGGGSFEPN</sequence>
<organism evidence="2 3">
    <name type="scientific">Thalassiosira oceanica</name>
    <name type="common">Marine diatom</name>
    <dbReference type="NCBI Taxonomy" id="159749"/>
    <lineage>
        <taxon>Eukaryota</taxon>
        <taxon>Sar</taxon>
        <taxon>Stramenopiles</taxon>
        <taxon>Ochrophyta</taxon>
        <taxon>Bacillariophyta</taxon>
        <taxon>Coscinodiscophyceae</taxon>
        <taxon>Thalassiosirophycidae</taxon>
        <taxon>Thalassiosirales</taxon>
        <taxon>Thalassiosiraceae</taxon>
        <taxon>Thalassiosira</taxon>
    </lineage>
</organism>
<feature type="region of interest" description="Disordered" evidence="1">
    <location>
        <begin position="216"/>
        <end position="370"/>
    </location>
</feature>
<reference evidence="2 3" key="1">
    <citation type="journal article" date="2012" name="Genome Biol.">
        <title>Genome and low-iron response of an oceanic diatom adapted to chronic iron limitation.</title>
        <authorList>
            <person name="Lommer M."/>
            <person name="Specht M."/>
            <person name="Roy A.S."/>
            <person name="Kraemer L."/>
            <person name="Andreson R."/>
            <person name="Gutowska M.A."/>
            <person name="Wolf J."/>
            <person name="Bergner S.V."/>
            <person name="Schilhabel M.B."/>
            <person name="Klostermeier U.C."/>
            <person name="Beiko R.G."/>
            <person name="Rosenstiel P."/>
            <person name="Hippler M."/>
            <person name="Laroche J."/>
        </authorList>
    </citation>
    <scope>NUCLEOTIDE SEQUENCE [LARGE SCALE GENOMIC DNA]</scope>
    <source>
        <strain evidence="2 3">CCMP1005</strain>
    </source>
</reference>
<feature type="compositionally biased region" description="Basic and acidic residues" evidence="1">
    <location>
        <begin position="441"/>
        <end position="450"/>
    </location>
</feature>
<evidence type="ECO:0000256" key="1">
    <source>
        <dbReference type="SAM" id="MobiDB-lite"/>
    </source>
</evidence>
<proteinExistence type="predicted"/>
<feature type="compositionally biased region" description="Polar residues" evidence="1">
    <location>
        <begin position="112"/>
        <end position="134"/>
    </location>
</feature>
<feature type="region of interest" description="Disordered" evidence="1">
    <location>
        <begin position="73"/>
        <end position="173"/>
    </location>
</feature>
<feature type="compositionally biased region" description="Pro residues" evidence="1">
    <location>
        <begin position="357"/>
        <end position="366"/>
    </location>
</feature>
<dbReference type="AlphaFoldDB" id="K0T0Z1"/>
<feature type="compositionally biased region" description="Pro residues" evidence="1">
    <location>
        <begin position="259"/>
        <end position="283"/>
    </location>
</feature>
<dbReference type="Proteomes" id="UP000266841">
    <property type="component" value="Unassembled WGS sequence"/>
</dbReference>
<feature type="compositionally biased region" description="Polar residues" evidence="1">
    <location>
        <begin position="412"/>
        <end position="439"/>
    </location>
</feature>
<feature type="region of interest" description="Disordered" evidence="1">
    <location>
        <begin position="402"/>
        <end position="458"/>
    </location>
</feature>
<feature type="compositionally biased region" description="Low complexity" evidence="1">
    <location>
        <begin position="98"/>
        <end position="111"/>
    </location>
</feature>
<feature type="compositionally biased region" description="Polar residues" evidence="1">
    <location>
        <begin position="73"/>
        <end position="82"/>
    </location>
</feature>
<evidence type="ECO:0000313" key="3">
    <source>
        <dbReference type="Proteomes" id="UP000266841"/>
    </source>
</evidence>